<proteinExistence type="predicted"/>
<gene>
    <name evidence="1" type="ORF">FHS79_002782</name>
</gene>
<comment type="caution">
    <text evidence="1">The sequence shown here is derived from an EMBL/GenBank/DDBJ whole genome shotgun (WGS) entry which is preliminary data.</text>
</comment>
<dbReference type="AlphaFoldDB" id="A0A841LHC0"/>
<protein>
    <submittedName>
        <fullName evidence="1">Uncharacterized protein</fullName>
    </submittedName>
</protein>
<reference evidence="1 2" key="1">
    <citation type="submission" date="2020-08" db="EMBL/GenBank/DDBJ databases">
        <title>Genomic Encyclopedia of Type Strains, Phase IV (KMG-IV): sequencing the most valuable type-strain genomes for metagenomic binning, comparative biology and taxonomic classification.</title>
        <authorList>
            <person name="Goeker M."/>
        </authorList>
    </citation>
    <scope>NUCLEOTIDE SEQUENCE [LARGE SCALE GENOMIC DNA]</scope>
    <source>
        <strain evidence="1 2">DSM 102189</strain>
    </source>
</reference>
<sequence>MPQYDTLREVAILPCLHHDLSVEDERLEANAPSFGLEHVRPNAMLGRVLGFLNVSKPKFFALVEAHKGVKLASGKAHGTSAGPWRYRPEDAPAWRALKVPHDPSIPQLLADDEIVEIFDNASYGGQLAIASMVDANFCLPKAPYPALRLTGRFQIGIIDYICGSGHTVTWDGELTVDMRDGQAGDPMGYAFNDVCDFTISYFRFAMIARGDLPAGTRWQASRTPRLAAAA</sequence>
<name>A0A841LHC0_9SPHN</name>
<dbReference type="EMBL" id="JACIIV010000021">
    <property type="protein sequence ID" value="MBB6228592.1"/>
    <property type="molecule type" value="Genomic_DNA"/>
</dbReference>
<dbReference type="Proteomes" id="UP000538147">
    <property type="component" value="Unassembled WGS sequence"/>
</dbReference>
<dbReference type="RefSeq" id="WP_184201214.1">
    <property type="nucleotide sequence ID" value="NZ_BMOX01000004.1"/>
</dbReference>
<accession>A0A841LHC0</accession>
<organism evidence="1 2">
    <name type="scientific">Polymorphobacter multimanifer</name>
    <dbReference type="NCBI Taxonomy" id="1070431"/>
    <lineage>
        <taxon>Bacteria</taxon>
        <taxon>Pseudomonadati</taxon>
        <taxon>Pseudomonadota</taxon>
        <taxon>Alphaproteobacteria</taxon>
        <taxon>Sphingomonadales</taxon>
        <taxon>Sphingosinicellaceae</taxon>
        <taxon>Polymorphobacter</taxon>
    </lineage>
</organism>
<evidence type="ECO:0000313" key="1">
    <source>
        <dbReference type="EMBL" id="MBB6228592.1"/>
    </source>
</evidence>
<keyword evidence="2" id="KW-1185">Reference proteome</keyword>
<evidence type="ECO:0000313" key="2">
    <source>
        <dbReference type="Proteomes" id="UP000538147"/>
    </source>
</evidence>